<evidence type="ECO:0000256" key="2">
    <source>
        <dbReference type="ARBA" id="ARBA00004496"/>
    </source>
</evidence>
<dbReference type="Gene3D" id="3.90.640.10">
    <property type="entry name" value="Actin, Chain A, domain 4"/>
    <property type="match status" value="1"/>
</dbReference>
<keyword evidence="6" id="KW-0328">Glycosyltransferase</keyword>
<dbReference type="InterPro" id="IPR043129">
    <property type="entry name" value="ATPase_NBD"/>
</dbReference>
<evidence type="ECO:0000256" key="11">
    <source>
        <dbReference type="ARBA" id="ARBA00031423"/>
    </source>
</evidence>
<evidence type="ECO:0000256" key="13">
    <source>
        <dbReference type="SAM" id="MobiDB-lite"/>
    </source>
</evidence>
<proteinExistence type="inferred from homology"/>
<dbReference type="GO" id="GO:0140662">
    <property type="term" value="F:ATP-dependent protein folding chaperone"/>
    <property type="evidence" value="ECO:0007669"/>
    <property type="project" value="InterPro"/>
</dbReference>
<comment type="similarity">
    <text evidence="3">Belongs to the disproportionating enzyme family.</text>
</comment>
<name>A0A835IFH5_9MAGN</name>
<dbReference type="OrthoDB" id="1738695at2759"/>
<keyword evidence="7" id="KW-0808">Transferase</keyword>
<dbReference type="FunFam" id="3.30.420.40:FF:000171">
    <property type="entry name" value="Heat shock 70 kDa protein 4"/>
    <property type="match status" value="1"/>
</dbReference>
<accession>A0A835IFH5</accession>
<dbReference type="InterPro" id="IPR003385">
    <property type="entry name" value="Glyco_hydro_77"/>
</dbReference>
<evidence type="ECO:0000256" key="6">
    <source>
        <dbReference type="ARBA" id="ARBA00022676"/>
    </source>
</evidence>
<dbReference type="InterPro" id="IPR013126">
    <property type="entry name" value="Hsp_70_fam"/>
</dbReference>
<evidence type="ECO:0000256" key="9">
    <source>
        <dbReference type="ARBA" id="ARBA00022840"/>
    </source>
</evidence>
<dbReference type="GO" id="GO:0005975">
    <property type="term" value="P:carbohydrate metabolic process"/>
    <property type="evidence" value="ECO:0007669"/>
    <property type="project" value="InterPro"/>
</dbReference>
<evidence type="ECO:0000256" key="3">
    <source>
        <dbReference type="ARBA" id="ARBA00005684"/>
    </source>
</evidence>
<dbReference type="GO" id="GO:0005737">
    <property type="term" value="C:cytoplasm"/>
    <property type="evidence" value="ECO:0007669"/>
    <property type="project" value="UniProtKB-SubCell"/>
</dbReference>
<sequence>MGLAELNHTPDTDGGGARDAIGSEEATRNSDLRRVVMDAATIAGLRPLRLFHETTATALAYGVYKTDLPENDQVNVVFVDVGHASMQVCIAGFKKGQLKVLAHSFDSNLGGRDFDEVWFQHFVGKFKGEYKIDVNQNARACLRLRAACEKLKKMLSANPETPLNIECWMDEKDVRGFIKRDEFENISLPILERVKVPLEKAIADAGLTVENIHIFKGAADPKREREYEYTRGSRYSDATESLWQAECVMKKKDFPIKYKYCLSDRADNVSVEVGSHRDLAADSKSASQPRYIFLYDGIFRDMPWRGVGVAIPMFSVRSKEDLGVGEFLDLKLLVDLAVESGFHLVQLLPVNDTSVDGMWWDSYPYSSLSVFALHPLYLRVQALSEKISLEIKQEILETKERLDGTVVDYEATLDTKLSIAKKIYFLEKESILTSTAFQKFFSENEEWLKPCAAFCFLRDFFETSDHFTLAKAQTSYLRAVLMDLNLRAMKVNEEFENEKSNGKLASAALCDLQVLYEASKQQDNDLEARIIELDVGEKLSMLEKEWSFTLAEVMEMVQNLDASVGRLPDTSNSTVQSDAINVGSPVTDSVDAATKRIEDLQQKLGTSSK</sequence>
<organism evidence="14 15">
    <name type="scientific">Coptis chinensis</name>
    <dbReference type="NCBI Taxonomy" id="261450"/>
    <lineage>
        <taxon>Eukaryota</taxon>
        <taxon>Viridiplantae</taxon>
        <taxon>Streptophyta</taxon>
        <taxon>Embryophyta</taxon>
        <taxon>Tracheophyta</taxon>
        <taxon>Spermatophyta</taxon>
        <taxon>Magnoliopsida</taxon>
        <taxon>Ranunculales</taxon>
        <taxon>Ranunculaceae</taxon>
        <taxon>Coptidoideae</taxon>
        <taxon>Coptis</taxon>
    </lineage>
</organism>
<feature type="region of interest" description="Disordered" evidence="13">
    <location>
        <begin position="1"/>
        <end position="24"/>
    </location>
</feature>
<dbReference type="InterPro" id="IPR017853">
    <property type="entry name" value="GH"/>
</dbReference>
<evidence type="ECO:0000256" key="4">
    <source>
        <dbReference type="ARBA" id="ARBA00012560"/>
    </source>
</evidence>
<dbReference type="Proteomes" id="UP000631114">
    <property type="component" value="Unassembled WGS sequence"/>
</dbReference>
<dbReference type="PANTHER" id="PTHR32518">
    <property type="match status" value="1"/>
</dbReference>
<dbReference type="SUPFAM" id="SSF53067">
    <property type="entry name" value="Actin-like ATPase domain"/>
    <property type="match status" value="2"/>
</dbReference>
<dbReference type="Gene3D" id="3.20.20.80">
    <property type="entry name" value="Glycosidases"/>
    <property type="match status" value="1"/>
</dbReference>
<comment type="catalytic activity">
    <reaction evidence="1">
        <text>Transfers a segment of a (1-&gt;4)-alpha-D-glucan to a new position in an acceptor, which may be glucose or a (1-&gt;4)-alpha-D-glucan.</text>
        <dbReference type="EC" id="2.4.1.25"/>
    </reaction>
</comment>
<dbReference type="Gene3D" id="3.30.420.40">
    <property type="match status" value="1"/>
</dbReference>
<evidence type="ECO:0000256" key="1">
    <source>
        <dbReference type="ARBA" id="ARBA00000439"/>
    </source>
</evidence>
<evidence type="ECO:0000313" key="15">
    <source>
        <dbReference type="Proteomes" id="UP000631114"/>
    </source>
</evidence>
<dbReference type="AlphaFoldDB" id="A0A835IFH5"/>
<evidence type="ECO:0000256" key="7">
    <source>
        <dbReference type="ARBA" id="ARBA00022679"/>
    </source>
</evidence>
<dbReference type="Pfam" id="PF02446">
    <property type="entry name" value="Glyco_hydro_77"/>
    <property type="match status" value="1"/>
</dbReference>
<dbReference type="FunFam" id="3.90.640.10:FF:000004">
    <property type="entry name" value="Heat shock 70 kDa protein 4"/>
    <property type="match status" value="1"/>
</dbReference>
<keyword evidence="8" id="KW-0547">Nucleotide-binding</keyword>
<evidence type="ECO:0000256" key="12">
    <source>
        <dbReference type="ARBA" id="ARBA00031501"/>
    </source>
</evidence>
<evidence type="ECO:0000313" key="14">
    <source>
        <dbReference type="EMBL" id="KAF9615618.1"/>
    </source>
</evidence>
<evidence type="ECO:0000256" key="8">
    <source>
        <dbReference type="ARBA" id="ARBA00022741"/>
    </source>
</evidence>
<dbReference type="GO" id="GO:0004134">
    <property type="term" value="F:4-alpha-glucanotransferase activity"/>
    <property type="evidence" value="ECO:0007669"/>
    <property type="project" value="UniProtKB-EC"/>
</dbReference>
<dbReference type="SUPFAM" id="SSF51445">
    <property type="entry name" value="(Trans)glycosidases"/>
    <property type="match status" value="1"/>
</dbReference>
<protein>
    <recommendedName>
        <fullName evidence="4">4-alpha-glucanotransferase</fullName>
        <ecNumber evidence="4">2.4.1.25</ecNumber>
    </recommendedName>
    <alternativeName>
        <fullName evidence="11">Amylomaltase</fullName>
    </alternativeName>
    <alternativeName>
        <fullName evidence="12">Disproportionating enzyme</fullName>
    </alternativeName>
</protein>
<keyword evidence="5" id="KW-0963">Cytoplasm</keyword>
<keyword evidence="10" id="KW-0119">Carbohydrate metabolism</keyword>
<dbReference type="EMBL" id="JADFTS010000003">
    <property type="protein sequence ID" value="KAF9615618.1"/>
    <property type="molecule type" value="Genomic_DNA"/>
</dbReference>
<evidence type="ECO:0000256" key="5">
    <source>
        <dbReference type="ARBA" id="ARBA00022490"/>
    </source>
</evidence>
<keyword evidence="9" id="KW-0067">ATP-binding</keyword>
<comment type="caution">
    <text evidence="14">The sequence shown here is derived from an EMBL/GenBank/DDBJ whole genome shotgun (WGS) entry which is preliminary data.</text>
</comment>
<evidence type="ECO:0000256" key="10">
    <source>
        <dbReference type="ARBA" id="ARBA00023277"/>
    </source>
</evidence>
<dbReference type="EC" id="2.4.1.25" evidence="4"/>
<dbReference type="GO" id="GO:0005524">
    <property type="term" value="F:ATP binding"/>
    <property type="evidence" value="ECO:0007669"/>
    <property type="project" value="UniProtKB-KW"/>
</dbReference>
<reference evidence="14 15" key="1">
    <citation type="submission" date="2020-10" db="EMBL/GenBank/DDBJ databases">
        <title>The Coptis chinensis genome and diversification of protoberbering-type alkaloids.</title>
        <authorList>
            <person name="Wang B."/>
            <person name="Shu S."/>
            <person name="Song C."/>
            <person name="Liu Y."/>
        </authorList>
    </citation>
    <scope>NUCLEOTIDE SEQUENCE [LARGE SCALE GENOMIC DNA]</scope>
    <source>
        <strain evidence="14">HL-2020</strain>
        <tissue evidence="14">Leaf</tissue>
    </source>
</reference>
<comment type="subcellular location">
    <subcellularLocation>
        <location evidence="2">Cytoplasm</location>
    </subcellularLocation>
</comment>
<keyword evidence="15" id="KW-1185">Reference proteome</keyword>
<dbReference type="PANTHER" id="PTHR32518:SF3">
    <property type="entry name" value="4-ALPHA-GLUCANOTRANSFERASE"/>
    <property type="match status" value="1"/>
</dbReference>
<gene>
    <name evidence="14" type="ORF">IFM89_024714</name>
</gene>
<dbReference type="Pfam" id="PF00012">
    <property type="entry name" value="HSP70"/>
    <property type="match status" value="1"/>
</dbReference>